<evidence type="ECO:0000256" key="15">
    <source>
        <dbReference type="SAM" id="Phobius"/>
    </source>
</evidence>
<evidence type="ECO:0000256" key="14">
    <source>
        <dbReference type="SAM" id="MobiDB-lite"/>
    </source>
</evidence>
<dbReference type="InterPro" id="IPR003555">
    <property type="entry name" value="Claudin11"/>
</dbReference>
<feature type="non-terminal residue" evidence="16">
    <location>
        <position position="1"/>
    </location>
</feature>
<dbReference type="PANTHER" id="PTHR12002">
    <property type="entry name" value="CLAUDIN"/>
    <property type="match status" value="1"/>
</dbReference>
<dbReference type="Pfam" id="PF00822">
    <property type="entry name" value="PMP22_Claudin"/>
    <property type="match status" value="1"/>
</dbReference>
<keyword evidence="9 15" id="KW-0812">Transmembrane</keyword>
<comment type="similarity">
    <text evidence="4">Belongs to the claudin family.</text>
</comment>
<dbReference type="InterPro" id="IPR004031">
    <property type="entry name" value="PMP22/EMP/MP20/Claudin"/>
</dbReference>
<dbReference type="Gene3D" id="1.20.140.150">
    <property type="match status" value="1"/>
</dbReference>
<dbReference type="PRINTS" id="PR01077">
    <property type="entry name" value="CLAUDIN"/>
</dbReference>
<reference evidence="17" key="3">
    <citation type="submission" date="2022-01" db="EMBL/GenBank/DDBJ databases">
        <authorList>
            <person name="Rubenstein D.R."/>
        </authorList>
    </citation>
    <scope>NUCLEOTIDE SEQUENCE</scope>
    <source>
        <strain evidence="17">SS15</strain>
        <tissue evidence="17">Liver</tissue>
    </source>
</reference>
<evidence type="ECO:0000256" key="2">
    <source>
        <dbReference type="ARBA" id="ARBA00004435"/>
    </source>
</evidence>
<feature type="transmembrane region" description="Helical" evidence="15">
    <location>
        <begin position="135"/>
        <end position="158"/>
    </location>
</feature>
<evidence type="ECO:0000256" key="12">
    <source>
        <dbReference type="ARBA" id="ARBA00023136"/>
    </source>
</evidence>
<accession>A0A835TXL9</accession>
<evidence type="ECO:0000256" key="11">
    <source>
        <dbReference type="ARBA" id="ARBA00022989"/>
    </source>
</evidence>
<keyword evidence="10" id="KW-0965">Cell junction</keyword>
<feature type="transmembrane region" description="Helical" evidence="15">
    <location>
        <begin position="179"/>
        <end position="203"/>
    </location>
</feature>
<feature type="region of interest" description="Disordered" evidence="14">
    <location>
        <begin position="1"/>
        <end position="33"/>
    </location>
</feature>
<dbReference type="GO" id="GO:0005886">
    <property type="term" value="C:plasma membrane"/>
    <property type="evidence" value="ECO:0007669"/>
    <property type="project" value="UniProtKB-SubCell"/>
</dbReference>
<proteinExistence type="inferred from homology"/>
<dbReference type="InterPro" id="IPR006187">
    <property type="entry name" value="Claudin"/>
</dbReference>
<organism evidence="16">
    <name type="scientific">Lamprotornis superbus</name>
    <dbReference type="NCBI Taxonomy" id="245042"/>
    <lineage>
        <taxon>Eukaryota</taxon>
        <taxon>Metazoa</taxon>
        <taxon>Chordata</taxon>
        <taxon>Craniata</taxon>
        <taxon>Vertebrata</taxon>
        <taxon>Euteleostomi</taxon>
        <taxon>Archelosauria</taxon>
        <taxon>Archosauria</taxon>
        <taxon>Dinosauria</taxon>
        <taxon>Saurischia</taxon>
        <taxon>Theropoda</taxon>
        <taxon>Coelurosauria</taxon>
        <taxon>Aves</taxon>
        <taxon>Neognathae</taxon>
        <taxon>Neoaves</taxon>
        <taxon>Telluraves</taxon>
        <taxon>Australaves</taxon>
        <taxon>Passeriformes</taxon>
        <taxon>Sturnidae</taxon>
        <taxon>Lamprotornis</taxon>
    </lineage>
</organism>
<keyword evidence="6" id="KW-0796">Tight junction</keyword>
<comment type="caution">
    <text evidence="16">The sequence shown here is derived from an EMBL/GenBank/DDBJ whole genome shotgun (WGS) entry which is preliminary data.</text>
</comment>
<dbReference type="InterPro" id="IPR017974">
    <property type="entry name" value="Claudin_CS"/>
</dbReference>
<gene>
    <name evidence="17" type="ORF">IHE44_0002092</name>
    <name evidence="16" type="ORF">IHE44_011207</name>
</gene>
<keyword evidence="7" id="KW-1003">Cell membrane</keyword>
<evidence type="ECO:0000313" key="16">
    <source>
        <dbReference type="EMBL" id="KAG0121353.1"/>
    </source>
</evidence>
<dbReference type="AlphaFoldDB" id="A0A835TXL9"/>
<protein>
    <recommendedName>
        <fullName evidence="5">Claudin-11</fullName>
    </recommendedName>
</protein>
<evidence type="ECO:0000256" key="7">
    <source>
        <dbReference type="ARBA" id="ARBA00022475"/>
    </source>
</evidence>
<dbReference type="GO" id="GO:0005198">
    <property type="term" value="F:structural molecule activity"/>
    <property type="evidence" value="ECO:0007669"/>
    <property type="project" value="InterPro"/>
</dbReference>
<keyword evidence="8" id="KW-0597">Phosphoprotein</keyword>
<evidence type="ECO:0000256" key="9">
    <source>
        <dbReference type="ARBA" id="ARBA00022692"/>
    </source>
</evidence>
<evidence type="ECO:0000256" key="8">
    <source>
        <dbReference type="ARBA" id="ARBA00022553"/>
    </source>
</evidence>
<dbReference type="Proteomes" id="UP000618051">
    <property type="component" value="Unassembled WGS sequence"/>
</dbReference>
<dbReference type="EMBL" id="JADDUC010000051">
    <property type="protein sequence ID" value="KAG0121353.1"/>
    <property type="molecule type" value="Genomic_DNA"/>
</dbReference>
<dbReference type="OrthoDB" id="9411914at2759"/>
<dbReference type="PROSITE" id="PS01346">
    <property type="entry name" value="CLAUDIN"/>
    <property type="match status" value="1"/>
</dbReference>
<dbReference type="GO" id="GO:0005923">
    <property type="term" value="C:bicellular tight junction"/>
    <property type="evidence" value="ECO:0007669"/>
    <property type="project" value="UniProtKB-SubCell"/>
</dbReference>
<evidence type="ECO:0000256" key="1">
    <source>
        <dbReference type="ARBA" id="ARBA00002246"/>
    </source>
</evidence>
<dbReference type="EMBL" id="JADDUC020000011">
    <property type="protein sequence ID" value="KAI1235998.1"/>
    <property type="molecule type" value="Genomic_DNA"/>
</dbReference>
<comment type="function">
    <text evidence="1">Plays a major role in tight junction-specific obliteration of the intercellular space, through calcium-independent cell-adhesion activity.</text>
</comment>
<reference evidence="16" key="1">
    <citation type="submission" date="2020-10" db="EMBL/GenBank/DDBJ databases">
        <title>Feather gene expression reveals the developmental basis of iridescence in African starlings.</title>
        <authorList>
            <person name="Rubenstein D.R."/>
        </authorList>
    </citation>
    <scope>NUCLEOTIDE SEQUENCE</scope>
    <source>
        <strain evidence="16">SS15</strain>
        <tissue evidence="16">Liver</tissue>
    </source>
</reference>
<feature type="transmembrane region" description="Helical" evidence="15">
    <location>
        <begin position="53"/>
        <end position="73"/>
    </location>
</feature>
<feature type="non-terminal residue" evidence="16">
    <location>
        <position position="267"/>
    </location>
</feature>
<comment type="subunit">
    <text evidence="13">Interacts with tetraspanin-3/TSPAN3. Interacts with OCLN.</text>
</comment>
<reference evidence="17 18" key="2">
    <citation type="journal article" date="2021" name="J. Hered.">
        <title>Feather Gene Expression Elucidates the Developmental Basis of Plumage Iridescence in African Starlings.</title>
        <authorList>
            <person name="Rubenstein D.R."/>
            <person name="Corvelo A."/>
            <person name="MacManes M.D."/>
            <person name="Maia R."/>
            <person name="Narzisi G."/>
            <person name="Rousaki A."/>
            <person name="Vandenabeele P."/>
            <person name="Shawkey M.D."/>
            <person name="Solomon J."/>
        </authorList>
    </citation>
    <scope>NUCLEOTIDE SEQUENCE [LARGE SCALE GENOMIC DNA]</scope>
    <source>
        <strain evidence="17">SS15</strain>
    </source>
</reference>
<evidence type="ECO:0000256" key="6">
    <source>
        <dbReference type="ARBA" id="ARBA00022427"/>
    </source>
</evidence>
<sequence>RELGRHSRVFAAQPHQGPRPAKPHPSRSSSRDLTGLIPVGTVPSSSPHQRTEMVATCLHLAGFVCSFVGWIGVVVATATNDWVVTCGYTITTCRKMDELGSKGLWADCVMATGLYHCKPLVDILILPGYVQACRALMIAASVLGLPAIFLLITVLPCIRMGHEPGAANDSVGYCIRTSEILYAAVSHQGLVSAMCGVVATIWFPVCAHRETTIMSFGYSLYTGWIGSALCLFGGCVIVCCSGDAQTFGENRFYYGSGSSSPTHAKSA</sequence>
<evidence type="ECO:0000256" key="10">
    <source>
        <dbReference type="ARBA" id="ARBA00022949"/>
    </source>
</evidence>
<evidence type="ECO:0000256" key="4">
    <source>
        <dbReference type="ARBA" id="ARBA00008295"/>
    </source>
</evidence>
<dbReference type="PRINTS" id="PR01384">
    <property type="entry name" value="CLAUDIN11"/>
</dbReference>
<feature type="transmembrane region" description="Helical" evidence="15">
    <location>
        <begin position="223"/>
        <end position="242"/>
    </location>
</feature>
<name>A0A835TXL9_9PASS</name>
<comment type="subcellular location">
    <subcellularLocation>
        <location evidence="2">Cell junction</location>
        <location evidence="2">Tight junction</location>
    </subcellularLocation>
    <subcellularLocation>
        <location evidence="3">Cell membrane</location>
        <topology evidence="3">Multi-pass membrane protein</topology>
    </subcellularLocation>
</comment>
<evidence type="ECO:0000256" key="3">
    <source>
        <dbReference type="ARBA" id="ARBA00004651"/>
    </source>
</evidence>
<evidence type="ECO:0000256" key="5">
    <source>
        <dbReference type="ARBA" id="ARBA00022050"/>
    </source>
</evidence>
<evidence type="ECO:0000313" key="17">
    <source>
        <dbReference type="EMBL" id="KAI1235998.1"/>
    </source>
</evidence>
<keyword evidence="11 15" id="KW-1133">Transmembrane helix</keyword>
<keyword evidence="12 15" id="KW-0472">Membrane</keyword>
<evidence type="ECO:0000313" key="18">
    <source>
        <dbReference type="Proteomes" id="UP000618051"/>
    </source>
</evidence>
<keyword evidence="18" id="KW-1185">Reference proteome</keyword>
<evidence type="ECO:0000256" key="13">
    <source>
        <dbReference type="ARBA" id="ARBA00046524"/>
    </source>
</evidence>